<dbReference type="EMBL" id="JBFMIA010000002">
    <property type="protein sequence ID" value="MEW9501113.1"/>
    <property type="molecule type" value="Genomic_DNA"/>
</dbReference>
<dbReference type="InterPro" id="IPR023753">
    <property type="entry name" value="FAD/NAD-binding_dom"/>
</dbReference>
<comment type="caution">
    <text evidence="6">The sequence shown here is derived from an EMBL/GenBank/DDBJ whole genome shotgun (WGS) entry which is preliminary data.</text>
</comment>
<reference evidence="6 7" key="1">
    <citation type="journal article" date="1979" name="Int. J. Syst. Evol. Microbiol.">
        <title>Bacillus globisporus subsp. marinus subsp. nov.</title>
        <authorList>
            <person name="Liu H."/>
        </authorList>
    </citation>
    <scope>NUCLEOTIDE SEQUENCE [LARGE SCALE GENOMIC DNA]</scope>
    <source>
        <strain evidence="6 7">DSM 1297</strain>
    </source>
</reference>
<evidence type="ECO:0000256" key="4">
    <source>
        <dbReference type="ARBA" id="ARBA00023002"/>
    </source>
</evidence>
<dbReference type="InterPro" id="IPR050097">
    <property type="entry name" value="Ferredoxin-NADP_redctase_2"/>
</dbReference>
<dbReference type="SUPFAM" id="SSF51905">
    <property type="entry name" value="FAD/NAD(P)-binding domain"/>
    <property type="match status" value="1"/>
</dbReference>
<dbReference type="Gene3D" id="3.50.50.60">
    <property type="entry name" value="FAD/NAD(P)-binding domain"/>
    <property type="match status" value="2"/>
</dbReference>
<feature type="domain" description="FAD/NAD(P)-binding" evidence="5">
    <location>
        <begin position="11"/>
        <end position="193"/>
    </location>
</feature>
<evidence type="ECO:0000313" key="6">
    <source>
        <dbReference type="EMBL" id="MEW9501113.1"/>
    </source>
</evidence>
<evidence type="ECO:0000256" key="3">
    <source>
        <dbReference type="ARBA" id="ARBA00022630"/>
    </source>
</evidence>
<dbReference type="PRINTS" id="PR00368">
    <property type="entry name" value="FADPNR"/>
</dbReference>
<gene>
    <name evidence="6" type="ORF">AB1471_04750</name>
</gene>
<evidence type="ECO:0000256" key="2">
    <source>
        <dbReference type="ARBA" id="ARBA00011738"/>
    </source>
</evidence>
<accession>A0ABV3Q2Q0</accession>
<keyword evidence="3" id="KW-0285">Flavoprotein</keyword>
<dbReference type="InterPro" id="IPR036188">
    <property type="entry name" value="FAD/NAD-bd_sf"/>
</dbReference>
<evidence type="ECO:0000313" key="7">
    <source>
        <dbReference type="Proteomes" id="UP001556040"/>
    </source>
</evidence>
<organism evidence="6 7">
    <name type="scientific">Jeotgalibacillus marinus</name>
    <dbReference type="NCBI Taxonomy" id="86667"/>
    <lineage>
        <taxon>Bacteria</taxon>
        <taxon>Bacillati</taxon>
        <taxon>Bacillota</taxon>
        <taxon>Bacilli</taxon>
        <taxon>Bacillales</taxon>
        <taxon>Caryophanaceae</taxon>
        <taxon>Jeotgalibacillus</taxon>
    </lineage>
</organism>
<sequence length="209" mass="23181">MITETGTVFYSRKIILASGIKETLPDVNEISEYYGKSLFSCPYCDGWELRDRPLVLISEDEYGFDMAKIISNWSKDLLICTNGHHSLTDEEKSELARKGIQVIEKVIDRLVGRKGYLNKIVFEDGSHVKSLGGFIAPEWEHATSFGDLFGCEINDMGSYVVDEFGRTSVDQIYAAGDTSIVAPSQQIIAAAEGSRAAIGVNIDLTYEDF</sequence>
<evidence type="ECO:0000256" key="1">
    <source>
        <dbReference type="ARBA" id="ARBA00001974"/>
    </source>
</evidence>
<dbReference type="PANTHER" id="PTHR48105">
    <property type="entry name" value="THIOREDOXIN REDUCTASE 1-RELATED-RELATED"/>
    <property type="match status" value="1"/>
</dbReference>
<dbReference type="Proteomes" id="UP001556040">
    <property type="component" value="Unassembled WGS sequence"/>
</dbReference>
<dbReference type="PRINTS" id="PR00469">
    <property type="entry name" value="PNDRDTASEII"/>
</dbReference>
<comment type="subunit">
    <text evidence="2">Homodimer.</text>
</comment>
<proteinExistence type="predicted"/>
<keyword evidence="7" id="KW-1185">Reference proteome</keyword>
<keyword evidence="4" id="KW-0560">Oxidoreductase</keyword>
<evidence type="ECO:0000259" key="5">
    <source>
        <dbReference type="Pfam" id="PF07992"/>
    </source>
</evidence>
<protein>
    <submittedName>
        <fullName evidence="6">NAD(P)/FAD-dependent oxidoreductase</fullName>
    </submittedName>
</protein>
<comment type="cofactor">
    <cofactor evidence="1">
        <name>FAD</name>
        <dbReference type="ChEBI" id="CHEBI:57692"/>
    </cofactor>
</comment>
<name>A0ABV3Q2Q0_9BACL</name>
<dbReference type="Pfam" id="PF07992">
    <property type="entry name" value="Pyr_redox_2"/>
    <property type="match status" value="1"/>
</dbReference>